<sequence length="92" mass="11028">MYEWRDSANSNKTIFQRAQHFIQEHYSQNCSIVQVAEHVHLNPSYINKLKLERAQVLLRNTDMKNDRDRPSRRLRGFNLFCQHLQKIFSGIP</sequence>
<gene>
    <name evidence="1" type="ORF">OB236_11365</name>
</gene>
<dbReference type="Gene3D" id="1.10.10.60">
    <property type="entry name" value="Homeodomain-like"/>
    <property type="match status" value="1"/>
</dbReference>
<accession>A0ABT2UDJ1</accession>
<evidence type="ECO:0008006" key="3">
    <source>
        <dbReference type="Google" id="ProtNLM"/>
    </source>
</evidence>
<organism evidence="1 2">
    <name type="scientific">Paenibacillus baimaensis</name>
    <dbReference type="NCBI Taxonomy" id="2982185"/>
    <lineage>
        <taxon>Bacteria</taxon>
        <taxon>Bacillati</taxon>
        <taxon>Bacillota</taxon>
        <taxon>Bacilli</taxon>
        <taxon>Bacillales</taxon>
        <taxon>Paenibacillaceae</taxon>
        <taxon>Paenibacillus</taxon>
    </lineage>
</organism>
<evidence type="ECO:0000313" key="2">
    <source>
        <dbReference type="Proteomes" id="UP001652445"/>
    </source>
</evidence>
<proteinExistence type="predicted"/>
<dbReference type="EMBL" id="JAOQIO010000034">
    <property type="protein sequence ID" value="MCU6792718.1"/>
    <property type="molecule type" value="Genomic_DNA"/>
</dbReference>
<evidence type="ECO:0000313" key="1">
    <source>
        <dbReference type="EMBL" id="MCU6792718.1"/>
    </source>
</evidence>
<keyword evidence="2" id="KW-1185">Reference proteome</keyword>
<comment type="caution">
    <text evidence="1">The sequence shown here is derived from an EMBL/GenBank/DDBJ whole genome shotgun (WGS) entry which is preliminary data.</text>
</comment>
<reference evidence="1 2" key="1">
    <citation type="submission" date="2022-09" db="EMBL/GenBank/DDBJ databases">
        <authorList>
            <person name="Han X.L."/>
            <person name="Wang Q."/>
            <person name="Lu T."/>
        </authorList>
    </citation>
    <scope>NUCLEOTIDE SEQUENCE [LARGE SCALE GENOMIC DNA]</scope>
    <source>
        <strain evidence="1 2">WQ 127069</strain>
    </source>
</reference>
<name>A0ABT2UDJ1_9BACL</name>
<protein>
    <recommendedName>
        <fullName evidence="3">AraC family transcriptional regulator</fullName>
    </recommendedName>
</protein>
<dbReference type="Proteomes" id="UP001652445">
    <property type="component" value="Unassembled WGS sequence"/>
</dbReference>